<dbReference type="PATRIC" id="fig|132476.4.peg.5736"/>
<dbReference type="AlphaFoldDB" id="A0A0F4XR53"/>
<sequence length="844" mass="93437">MDADNGSPLHKLVAPPMDESITKTDFKTALQRMGLTSVFDILRLGKTQFAQALARHCDADAGQAYDNASSHARQISRLYLEHQLCPSATKPRVRRSLDSDPTSGPISYQALFQENWDRFCKDGDIAAIDSPVAYLRALYLFARQLENSSTHARKIPLEKRRPDLNTLMLDPHSALVARPMLNIVNDTLRSHIEASLDDGTTVQQALASAHYPFSLPYDLHHHQCLLGLGAGKPALGEVNYRISLKLPFCQDGSTYGHVFQSTVEAQKLLSGLSPAQQALLLAPLASNSDFEALKKAYGTEDVKRLGDFTFFKERTGLTTEQVEQLLAHGRYSPCLSPHNPPPTRNLQGAAYINGPDTTSALVLETNKNQRGFGNKSYERFDRMQRMVRLQRWTGIAFAELDTLIVNSLHSEGNTAMTLGANTLRALGVYQYMTRRHGITPEEFASLVHEMPTCACAERVPLFDQVFNRTRLLENPAWEKQATDLDPTDLETLSYLGAGLGLALTEDALLLLVKQTGKYLALKKDLPTVSSLYRQARIARMFGLSPLACTELARLLGGDTFCRALVTGTLTATGPDILDVLMAMDWALDWLKQNDLDVLQWCRLFESARHDLPLDQNLEKRLAALREHAQSSHDPQRLVETLLHDRADVSAEYLPCVMKMAGTNATEIVQAIIATVGKTPPLLAHVLRTAEACQKLHLSSSTLQALMDHPTWLASNSSGTLTPQTLYLLERFNHCARRQAQSEANLLHYLQLANQDLPQHSAETVNSLLAHLLGWSTEQVSYLTMLLTPKRATTMQAVDWVMRCQACCLSTGLSASQLLKAAALNSDSLTQDWKIVGEGLIAACH</sequence>
<evidence type="ECO:0000313" key="2">
    <source>
        <dbReference type="EMBL" id="KKA08301.1"/>
    </source>
</evidence>
<proteinExistence type="predicted"/>
<protein>
    <submittedName>
        <fullName evidence="2">Toxin</fullName>
    </submittedName>
</protein>
<accession>A0A0F4XR53</accession>
<reference evidence="2 3" key="1">
    <citation type="submission" date="2015-03" db="EMBL/GenBank/DDBJ databases">
        <title>Pseudomonas fluorescens 1855-344 Genome sequencing and assembly.</title>
        <authorList>
            <person name="Eng W.W.H."/>
            <person name="Gan H.M."/>
            <person name="Savka M.A."/>
        </authorList>
    </citation>
    <scope>NUCLEOTIDE SEQUENCE [LARGE SCALE GENOMIC DNA]</scope>
    <source>
        <strain evidence="2 3">1855-344</strain>
    </source>
</reference>
<dbReference type="InterPro" id="IPR018003">
    <property type="entry name" value="Insecticidal_toxin/plasmid_vir"/>
</dbReference>
<evidence type="ECO:0000256" key="1">
    <source>
        <dbReference type="ARBA" id="ARBA00023026"/>
    </source>
</evidence>
<comment type="caution">
    <text evidence="2">The sequence shown here is derived from an EMBL/GenBank/DDBJ whole genome shotgun (WGS) entry which is preliminary data.</text>
</comment>
<gene>
    <name evidence="2" type="ORF">VP02_08555</name>
</gene>
<keyword evidence="1" id="KW-0843">Virulence</keyword>
<evidence type="ECO:0000313" key="3">
    <source>
        <dbReference type="Proteomes" id="UP000033662"/>
    </source>
</evidence>
<dbReference type="OrthoDB" id="6749953at2"/>
<organism evidence="2 3">
    <name type="scientific">Pseudomonas kilonensis</name>
    <dbReference type="NCBI Taxonomy" id="132476"/>
    <lineage>
        <taxon>Bacteria</taxon>
        <taxon>Pseudomonadati</taxon>
        <taxon>Pseudomonadota</taxon>
        <taxon>Gammaproteobacteria</taxon>
        <taxon>Pseudomonadales</taxon>
        <taxon>Pseudomonadaceae</taxon>
        <taxon>Pseudomonas</taxon>
    </lineage>
</organism>
<dbReference type="Pfam" id="PF03538">
    <property type="entry name" value="VRP1"/>
    <property type="match status" value="1"/>
</dbReference>
<dbReference type="EMBL" id="JZXC01000006">
    <property type="protein sequence ID" value="KKA08301.1"/>
    <property type="molecule type" value="Genomic_DNA"/>
</dbReference>
<name>A0A0F4XR53_9PSED</name>
<dbReference type="Proteomes" id="UP000033662">
    <property type="component" value="Unassembled WGS sequence"/>
</dbReference>